<feature type="compositionally biased region" description="Basic and acidic residues" evidence="1">
    <location>
        <begin position="153"/>
        <end position="162"/>
    </location>
</feature>
<evidence type="ECO:0000256" key="1">
    <source>
        <dbReference type="SAM" id="MobiDB-lite"/>
    </source>
</evidence>
<dbReference type="AlphaFoldDB" id="A0A5E4ACB5"/>
<accession>A0A5E4ACB5</accession>
<feature type="region of interest" description="Disordered" evidence="1">
    <location>
        <begin position="65"/>
        <end position="101"/>
    </location>
</feature>
<feature type="region of interest" description="Disordered" evidence="1">
    <location>
        <begin position="138"/>
        <end position="162"/>
    </location>
</feature>
<sequence>MLRLPRSEQSLNHHVCSLDHSSLSRWVRVPHRPASPRAKWGGGRSQSSRFPLFVGICLTLLPEPAGSEGPGRRARTWRSEEPRVNRESSDRPPCTLAPGEEAEDAKVRAASWLASIHPDLGFALAYLFSRARGSLGVREESLSPCPPIPPSSRPERQQERSKQGYLLIPTEGHTSSGGSAAFGVQRNLQVFVAERRGGSCRYPTLIYLLPVFQV</sequence>
<gene>
    <name evidence="2" type="ORF">GHT09_003851</name>
    <name evidence="3" type="ORF">MONAX_5E015739</name>
</gene>
<dbReference type="EMBL" id="WJEC01007901">
    <property type="protein sequence ID" value="KAF7465692.1"/>
    <property type="molecule type" value="Genomic_DNA"/>
</dbReference>
<organism evidence="3">
    <name type="scientific">Marmota monax</name>
    <name type="common">Woodchuck</name>
    <dbReference type="NCBI Taxonomy" id="9995"/>
    <lineage>
        <taxon>Eukaryota</taxon>
        <taxon>Metazoa</taxon>
        <taxon>Chordata</taxon>
        <taxon>Craniata</taxon>
        <taxon>Vertebrata</taxon>
        <taxon>Euteleostomi</taxon>
        <taxon>Mammalia</taxon>
        <taxon>Eutheria</taxon>
        <taxon>Euarchontoglires</taxon>
        <taxon>Glires</taxon>
        <taxon>Rodentia</taxon>
        <taxon>Sciuromorpha</taxon>
        <taxon>Sciuridae</taxon>
        <taxon>Xerinae</taxon>
        <taxon>Marmotini</taxon>
        <taxon>Marmota</taxon>
    </lineage>
</organism>
<evidence type="ECO:0000313" key="2">
    <source>
        <dbReference type="EMBL" id="KAF7465692.1"/>
    </source>
</evidence>
<reference evidence="2" key="2">
    <citation type="submission" date="2020-08" db="EMBL/GenBank/DDBJ databases">
        <authorList>
            <person name="Shumante A."/>
            <person name="Zimin A.V."/>
            <person name="Puiu D."/>
            <person name="Salzberg S.L."/>
        </authorList>
    </citation>
    <scope>NUCLEOTIDE SEQUENCE</scope>
    <source>
        <strain evidence="2">WC2-LM</strain>
        <tissue evidence="2">Liver</tissue>
    </source>
</reference>
<reference evidence="3" key="1">
    <citation type="submission" date="2019-04" db="EMBL/GenBank/DDBJ databases">
        <authorList>
            <person name="Alioto T."/>
            <person name="Alioto T."/>
        </authorList>
    </citation>
    <scope>NUCLEOTIDE SEQUENCE [LARGE SCALE GENOMIC DNA]</scope>
</reference>
<proteinExistence type="predicted"/>
<feature type="compositionally biased region" description="Basic and acidic residues" evidence="1">
    <location>
        <begin position="77"/>
        <end position="90"/>
    </location>
</feature>
<dbReference type="EMBL" id="CABDUW010000042">
    <property type="protein sequence ID" value="VTJ54848.1"/>
    <property type="molecule type" value="Genomic_DNA"/>
</dbReference>
<protein>
    <submittedName>
        <fullName evidence="3">Uncharacterized protein</fullName>
    </submittedName>
</protein>
<name>A0A5E4ACB5_MARMO</name>
<dbReference type="Proteomes" id="UP000662637">
    <property type="component" value="Unassembled WGS sequence"/>
</dbReference>
<evidence type="ECO:0000313" key="3">
    <source>
        <dbReference type="EMBL" id="VTJ54848.1"/>
    </source>
</evidence>